<dbReference type="InterPro" id="IPR016187">
    <property type="entry name" value="CTDL_fold"/>
</dbReference>
<sequence length="242" mass="27229">MLRNPSYDNKATNAIHVLLTSNSRSRLDCASQCAAWNECKSVKFNMDTRQCQLLSVNMGDQSDTGPHTSVGWLYYEKKSDDPMSTTETASVMTDVTTVVNFETTTGFDCAIWHQHSGHWYLLDSQYRTFNDSRNFCASLSPPSYVIEVQSEAENDWIVELTSNRCGVPHEYWLNGYDTDNSGTFTWIDSQTPSTYTNWYTGEPNDSIGIGTEKCIASSTGYGGVWVDIPCSMTRPVVCERNF</sequence>
<dbReference type="InterPro" id="IPR003609">
    <property type="entry name" value="Pan_app"/>
</dbReference>
<dbReference type="PROSITE" id="PS00615">
    <property type="entry name" value="C_TYPE_LECTIN_1"/>
    <property type="match status" value="1"/>
</dbReference>
<feature type="domain" description="C-type lectin" evidence="2">
    <location>
        <begin position="115"/>
        <end position="239"/>
    </location>
</feature>
<dbReference type="InterPro" id="IPR001304">
    <property type="entry name" value="C-type_lectin-like"/>
</dbReference>
<accession>A0A8W8HWX0</accession>
<dbReference type="PROSITE" id="PS50041">
    <property type="entry name" value="C_TYPE_LECTIN_2"/>
    <property type="match status" value="1"/>
</dbReference>
<keyword evidence="4" id="KW-1185">Reference proteome</keyword>
<dbReference type="EnsemblMetazoa" id="G11329.1">
    <property type="protein sequence ID" value="G11329.1:cds"/>
    <property type="gene ID" value="G11329"/>
</dbReference>
<reference evidence="3" key="1">
    <citation type="submission" date="2022-08" db="UniProtKB">
        <authorList>
            <consortium name="EnsemblMetazoa"/>
        </authorList>
    </citation>
    <scope>IDENTIFICATION</scope>
    <source>
        <strain evidence="3">05x7-T-G4-1.051#20</strain>
    </source>
</reference>
<dbReference type="SMART" id="SM00034">
    <property type="entry name" value="CLECT"/>
    <property type="match status" value="1"/>
</dbReference>
<dbReference type="Proteomes" id="UP000005408">
    <property type="component" value="Unassembled WGS sequence"/>
</dbReference>
<dbReference type="Pfam" id="PF00059">
    <property type="entry name" value="Lectin_C"/>
    <property type="match status" value="1"/>
</dbReference>
<dbReference type="InterPro" id="IPR050111">
    <property type="entry name" value="C-type_lectin/snaclec_domain"/>
</dbReference>
<dbReference type="Gene3D" id="3.10.100.10">
    <property type="entry name" value="Mannose-Binding Protein A, subunit A"/>
    <property type="match status" value="1"/>
</dbReference>
<dbReference type="InterPro" id="IPR018378">
    <property type="entry name" value="C-type_lectin_CS"/>
</dbReference>
<dbReference type="AlphaFoldDB" id="A0A8W8HWX0"/>
<evidence type="ECO:0000256" key="1">
    <source>
        <dbReference type="ARBA" id="ARBA00023157"/>
    </source>
</evidence>
<dbReference type="SUPFAM" id="SSF56436">
    <property type="entry name" value="C-type lectin-like"/>
    <property type="match status" value="1"/>
</dbReference>
<keyword evidence="1" id="KW-1015">Disulfide bond</keyword>
<protein>
    <recommendedName>
        <fullName evidence="2">C-type lectin domain-containing protein</fullName>
    </recommendedName>
</protein>
<evidence type="ECO:0000313" key="3">
    <source>
        <dbReference type="EnsemblMetazoa" id="G11329.1:cds"/>
    </source>
</evidence>
<dbReference type="Gene3D" id="3.50.4.10">
    <property type="entry name" value="Hepatocyte Growth Factor"/>
    <property type="match status" value="1"/>
</dbReference>
<organism evidence="3 4">
    <name type="scientific">Magallana gigas</name>
    <name type="common">Pacific oyster</name>
    <name type="synonym">Crassostrea gigas</name>
    <dbReference type="NCBI Taxonomy" id="29159"/>
    <lineage>
        <taxon>Eukaryota</taxon>
        <taxon>Metazoa</taxon>
        <taxon>Spiralia</taxon>
        <taxon>Lophotrochozoa</taxon>
        <taxon>Mollusca</taxon>
        <taxon>Bivalvia</taxon>
        <taxon>Autobranchia</taxon>
        <taxon>Pteriomorphia</taxon>
        <taxon>Ostreida</taxon>
        <taxon>Ostreoidea</taxon>
        <taxon>Ostreidae</taxon>
        <taxon>Magallana</taxon>
    </lineage>
</organism>
<name>A0A8W8HWX0_MAGGI</name>
<dbReference type="InterPro" id="IPR016186">
    <property type="entry name" value="C-type_lectin-like/link_sf"/>
</dbReference>
<evidence type="ECO:0000259" key="2">
    <source>
        <dbReference type="PROSITE" id="PS50041"/>
    </source>
</evidence>
<dbReference type="CDD" id="cd00037">
    <property type="entry name" value="CLECT"/>
    <property type="match status" value="1"/>
</dbReference>
<dbReference type="PANTHER" id="PTHR22803">
    <property type="entry name" value="MANNOSE, PHOSPHOLIPASE, LECTIN RECEPTOR RELATED"/>
    <property type="match status" value="1"/>
</dbReference>
<dbReference type="SUPFAM" id="SSF57414">
    <property type="entry name" value="Hairpin loop containing domain-like"/>
    <property type="match status" value="1"/>
</dbReference>
<evidence type="ECO:0000313" key="4">
    <source>
        <dbReference type="Proteomes" id="UP000005408"/>
    </source>
</evidence>
<proteinExistence type="predicted"/>
<dbReference type="Pfam" id="PF00024">
    <property type="entry name" value="PAN_1"/>
    <property type="match status" value="1"/>
</dbReference>